<dbReference type="Proteomes" id="UP000657385">
    <property type="component" value="Unassembled WGS sequence"/>
</dbReference>
<gene>
    <name evidence="1" type="ORF">I2501_37355</name>
</gene>
<dbReference type="AlphaFoldDB" id="A0A931BDM8"/>
<organism evidence="1 2">
    <name type="scientific">Streptacidiphilus fuscans</name>
    <dbReference type="NCBI Taxonomy" id="2789292"/>
    <lineage>
        <taxon>Bacteria</taxon>
        <taxon>Bacillati</taxon>
        <taxon>Actinomycetota</taxon>
        <taxon>Actinomycetes</taxon>
        <taxon>Kitasatosporales</taxon>
        <taxon>Streptomycetaceae</taxon>
        <taxon>Streptacidiphilus</taxon>
    </lineage>
</organism>
<sequence length="242" mass="24520">MSAPTRRRRRLPFVVAALAVVVAAAVVLAVRPWQTVTNLPAQACWGVLTADDLRPLAGQSGGTMSAATTTTSLQPASQATDGGYHCVLSWQGGQAPANLGNGPTIALYTAAQLHQAQALDASRGAVQPLSFGGGTGTSGGTGSGTNTGLIAWQAAYGYTLDLAFPCTYHDPFSGQVTHGYARVSVDAAANPSGDSPAPPSDVRQADAGIVLKLAKAFAQQYPCGGVTLPAVAPSVPAYQTIS</sequence>
<dbReference type="RefSeq" id="WP_196198544.1">
    <property type="nucleotide sequence ID" value="NZ_JADPRT010000025.1"/>
</dbReference>
<keyword evidence="2" id="KW-1185">Reference proteome</keyword>
<evidence type="ECO:0000313" key="1">
    <source>
        <dbReference type="EMBL" id="MBF9073696.1"/>
    </source>
</evidence>
<dbReference type="EMBL" id="JADPRT010000025">
    <property type="protein sequence ID" value="MBF9073696.1"/>
    <property type="molecule type" value="Genomic_DNA"/>
</dbReference>
<name>A0A931BDM8_9ACTN</name>
<proteinExistence type="predicted"/>
<accession>A0A931BDM8</accession>
<evidence type="ECO:0000313" key="2">
    <source>
        <dbReference type="Proteomes" id="UP000657385"/>
    </source>
</evidence>
<protein>
    <submittedName>
        <fullName evidence="1">Uncharacterized protein</fullName>
    </submittedName>
</protein>
<comment type="caution">
    <text evidence="1">The sequence shown here is derived from an EMBL/GenBank/DDBJ whole genome shotgun (WGS) entry which is preliminary data.</text>
</comment>
<reference evidence="1" key="1">
    <citation type="submission" date="2020-11" db="EMBL/GenBank/DDBJ databases">
        <title>Isolation and identification of active actinomycetes.</title>
        <authorList>
            <person name="Yu B."/>
        </authorList>
    </citation>
    <scope>NUCLEOTIDE SEQUENCE</scope>
    <source>
        <strain evidence="1">NEAU-YB345</strain>
    </source>
</reference>